<name>A0A120I1K4_9MICO</name>
<sequence>MSSRIGAAVLGFLVGALFAAMGTVAHQSTAEIFGITVPWGLLLGLVGFTALLVGLRLVLHDRVTVLFTALGALVTIFVLSLRSTGGSVLIPEGALGLAWTMGPVIIAAIVLAWPRLPARPSPRA</sequence>
<feature type="transmembrane region" description="Helical" evidence="1">
    <location>
        <begin position="93"/>
        <end position="113"/>
    </location>
</feature>
<reference evidence="2 3" key="1">
    <citation type="journal article" date="2016" name="J. Biotechnol.">
        <title>First complete genome sequence of a species in the genus Microterricola, an extremophilic cold active enzyme producing bacterial strain ERGS5:02 isolated from Sikkim Himalaya.</title>
        <authorList>
            <person name="Himanshu"/>
            <person name="Swarnkar M.K."/>
            <person name="Singh D."/>
            <person name="Kumar R."/>
        </authorList>
    </citation>
    <scope>NUCLEOTIDE SEQUENCE [LARGE SCALE GENOMIC DNA]</scope>
    <source>
        <strain evidence="2 3">ERGS5:02</strain>
    </source>
</reference>
<dbReference type="Proteomes" id="UP000058305">
    <property type="component" value="Chromosome"/>
</dbReference>
<evidence type="ECO:0000256" key="1">
    <source>
        <dbReference type="SAM" id="Phobius"/>
    </source>
</evidence>
<dbReference type="OrthoDB" id="5123489at2"/>
<evidence type="ECO:0008006" key="4">
    <source>
        <dbReference type="Google" id="ProtNLM"/>
    </source>
</evidence>
<evidence type="ECO:0000313" key="2">
    <source>
        <dbReference type="EMBL" id="AMB60453.1"/>
    </source>
</evidence>
<protein>
    <recommendedName>
        <fullName evidence="4">Histidinol dehydrogenase</fullName>
    </recommendedName>
</protein>
<keyword evidence="1" id="KW-0472">Membrane</keyword>
<dbReference type="KEGG" id="mvd:AWU67_09215"/>
<dbReference type="AlphaFoldDB" id="A0A120I1K4"/>
<feature type="transmembrane region" description="Helical" evidence="1">
    <location>
        <begin position="40"/>
        <end position="58"/>
    </location>
</feature>
<reference evidence="3" key="2">
    <citation type="submission" date="2016-01" db="EMBL/GenBank/DDBJ databases">
        <title>First complete genome sequence of a species in the genus Microterricola, an extremophilic cold active enzyme producing strain ERGS5:02 isolated from Sikkim Himalaya.</title>
        <authorList>
            <person name="Kumar R."/>
            <person name="Singh D."/>
            <person name="Swarnkar M.K."/>
        </authorList>
    </citation>
    <scope>NUCLEOTIDE SEQUENCE [LARGE SCALE GENOMIC DNA]</scope>
    <source>
        <strain evidence="3">ERGS5:02</strain>
    </source>
</reference>
<proteinExistence type="predicted"/>
<feature type="transmembrane region" description="Helical" evidence="1">
    <location>
        <begin position="63"/>
        <end position="81"/>
    </location>
</feature>
<accession>A0A120I1K4</accession>
<gene>
    <name evidence="2" type="ORF">AWU67_09215</name>
</gene>
<keyword evidence="1" id="KW-1133">Transmembrane helix</keyword>
<organism evidence="2 3">
    <name type="scientific">Microterricola viridarii</name>
    <dbReference type="NCBI Taxonomy" id="412690"/>
    <lineage>
        <taxon>Bacteria</taxon>
        <taxon>Bacillati</taxon>
        <taxon>Actinomycetota</taxon>
        <taxon>Actinomycetes</taxon>
        <taxon>Micrococcales</taxon>
        <taxon>Microbacteriaceae</taxon>
        <taxon>Microterricola</taxon>
    </lineage>
</organism>
<dbReference type="EMBL" id="CP014145">
    <property type="protein sequence ID" value="AMB60453.1"/>
    <property type="molecule type" value="Genomic_DNA"/>
</dbReference>
<evidence type="ECO:0000313" key="3">
    <source>
        <dbReference type="Proteomes" id="UP000058305"/>
    </source>
</evidence>
<keyword evidence="3" id="KW-1185">Reference proteome</keyword>
<keyword evidence="1" id="KW-0812">Transmembrane</keyword>